<comment type="caution">
    <text evidence="1">The sequence shown here is derived from an EMBL/GenBank/DDBJ whole genome shotgun (WGS) entry which is preliminary data.</text>
</comment>
<proteinExistence type="predicted"/>
<reference evidence="1" key="1">
    <citation type="submission" date="2023-11" db="EMBL/GenBank/DDBJ databases">
        <authorList>
            <person name="Poullet M."/>
        </authorList>
    </citation>
    <scope>NUCLEOTIDE SEQUENCE</scope>
    <source>
        <strain evidence="1">E1834</strain>
    </source>
</reference>
<accession>A0ACB1ANZ7</accession>
<dbReference type="Proteomes" id="UP001497535">
    <property type="component" value="Unassembled WGS sequence"/>
</dbReference>
<name>A0ACB1ANZ7_MELEN</name>
<sequence length="58" mass="6368">MASIGQWFLQNMAHATVFAAIGKAVFVASALRYFTRMGEMRSKEKCCPKISNAEGVVN</sequence>
<dbReference type="EMBL" id="CAVMJV010000093">
    <property type="protein sequence ID" value="CAK5092614.1"/>
    <property type="molecule type" value="Genomic_DNA"/>
</dbReference>
<protein>
    <submittedName>
        <fullName evidence="1">Uncharacterized protein</fullName>
    </submittedName>
</protein>
<organism evidence="1 2">
    <name type="scientific">Meloidogyne enterolobii</name>
    <name type="common">Root-knot nematode worm</name>
    <name type="synonym">Meloidogyne mayaguensis</name>
    <dbReference type="NCBI Taxonomy" id="390850"/>
    <lineage>
        <taxon>Eukaryota</taxon>
        <taxon>Metazoa</taxon>
        <taxon>Ecdysozoa</taxon>
        <taxon>Nematoda</taxon>
        <taxon>Chromadorea</taxon>
        <taxon>Rhabditida</taxon>
        <taxon>Tylenchina</taxon>
        <taxon>Tylenchomorpha</taxon>
        <taxon>Tylenchoidea</taxon>
        <taxon>Meloidogynidae</taxon>
        <taxon>Meloidogyninae</taxon>
        <taxon>Meloidogyne</taxon>
    </lineage>
</organism>
<gene>
    <name evidence="1" type="ORF">MENTE1834_LOCUS40174</name>
</gene>
<keyword evidence="2" id="KW-1185">Reference proteome</keyword>
<evidence type="ECO:0000313" key="1">
    <source>
        <dbReference type="EMBL" id="CAK5092614.1"/>
    </source>
</evidence>
<evidence type="ECO:0000313" key="2">
    <source>
        <dbReference type="Proteomes" id="UP001497535"/>
    </source>
</evidence>